<protein>
    <submittedName>
        <fullName evidence="2">Uncharacterized protein</fullName>
    </submittedName>
</protein>
<dbReference type="Proteomes" id="UP000198915">
    <property type="component" value="Unassembled WGS sequence"/>
</dbReference>
<keyword evidence="3" id="KW-1185">Reference proteome</keyword>
<evidence type="ECO:0000313" key="3">
    <source>
        <dbReference type="Proteomes" id="UP000198915"/>
    </source>
</evidence>
<feature type="transmembrane region" description="Helical" evidence="1">
    <location>
        <begin position="12"/>
        <end position="33"/>
    </location>
</feature>
<dbReference type="EMBL" id="FORT01000023">
    <property type="protein sequence ID" value="SFK90166.1"/>
    <property type="molecule type" value="Genomic_DNA"/>
</dbReference>
<organism evidence="2 3">
    <name type="scientific">Brevibacillus centrosporus</name>
    <dbReference type="NCBI Taxonomy" id="54910"/>
    <lineage>
        <taxon>Bacteria</taxon>
        <taxon>Bacillati</taxon>
        <taxon>Bacillota</taxon>
        <taxon>Bacilli</taxon>
        <taxon>Bacillales</taxon>
        <taxon>Paenibacillaceae</taxon>
        <taxon>Brevibacillus</taxon>
    </lineage>
</organism>
<evidence type="ECO:0000256" key="1">
    <source>
        <dbReference type="SAM" id="Phobius"/>
    </source>
</evidence>
<evidence type="ECO:0000313" key="2">
    <source>
        <dbReference type="EMBL" id="SFK90166.1"/>
    </source>
</evidence>
<reference evidence="3" key="1">
    <citation type="submission" date="2016-10" db="EMBL/GenBank/DDBJ databases">
        <authorList>
            <person name="Varghese N."/>
            <person name="Submissions S."/>
        </authorList>
    </citation>
    <scope>NUCLEOTIDE SEQUENCE [LARGE SCALE GENOMIC DNA]</scope>
    <source>
        <strain evidence="3">OK042</strain>
    </source>
</reference>
<keyword evidence="1" id="KW-0472">Membrane</keyword>
<accession>A0A1I4DDJ3</accession>
<keyword evidence="1" id="KW-1133">Transmembrane helix</keyword>
<dbReference type="AlphaFoldDB" id="A0A1I4DDJ3"/>
<sequence>MNLEIIIDKILAGFILTTFPFVMIRFTLTVIAAKSAKRLPRQSHVLVIIVALKLQSLLHPTL</sequence>
<keyword evidence="1" id="KW-0812">Transmembrane</keyword>
<name>A0A1I4DDJ3_9BACL</name>
<gene>
    <name evidence="2" type="ORF">SAMN05518846_12345</name>
</gene>
<proteinExistence type="predicted"/>